<name>A0A8K0TIJ7_9PEZI</name>
<dbReference type="GO" id="GO:0016020">
    <property type="term" value="C:membrane"/>
    <property type="evidence" value="ECO:0007669"/>
    <property type="project" value="UniProtKB-SubCell"/>
</dbReference>
<feature type="transmembrane region" description="Helical" evidence="6">
    <location>
        <begin position="50"/>
        <end position="68"/>
    </location>
</feature>
<feature type="domain" description="MARVEL" evidence="7">
    <location>
        <begin position="17"/>
        <end position="135"/>
    </location>
</feature>
<feature type="region of interest" description="Disordered" evidence="5">
    <location>
        <begin position="187"/>
        <end position="291"/>
    </location>
</feature>
<comment type="caution">
    <text evidence="8">The sequence shown here is derived from an EMBL/GenBank/DDBJ whole genome shotgun (WGS) entry which is preliminary data.</text>
</comment>
<evidence type="ECO:0000256" key="6">
    <source>
        <dbReference type="SAM" id="Phobius"/>
    </source>
</evidence>
<dbReference type="EMBL" id="JAGPXD010000003">
    <property type="protein sequence ID" value="KAH7363160.1"/>
    <property type="molecule type" value="Genomic_DNA"/>
</dbReference>
<feature type="transmembrane region" description="Helical" evidence="6">
    <location>
        <begin position="80"/>
        <end position="100"/>
    </location>
</feature>
<dbReference type="PANTHER" id="PTHR37451:SF3">
    <property type="entry name" value="MARVEL DOMAIN-CONTAINING PROTEIN"/>
    <property type="match status" value="1"/>
</dbReference>
<dbReference type="PANTHER" id="PTHR37451">
    <property type="entry name" value="MARVEL DOMAIN"/>
    <property type="match status" value="1"/>
</dbReference>
<evidence type="ECO:0000313" key="8">
    <source>
        <dbReference type="EMBL" id="KAH7363160.1"/>
    </source>
</evidence>
<evidence type="ECO:0000256" key="2">
    <source>
        <dbReference type="ARBA" id="ARBA00022692"/>
    </source>
</evidence>
<keyword evidence="3 6" id="KW-1133">Transmembrane helix</keyword>
<sequence length="291" mass="32212">MFDNFEFNPDLVPKVKLGVHAVQVVIGVVIWCLEIAVFTGSEAKIVGNNGWTFGVCFLSIPAWIYLICTPRFPRTRKFANPWVMFAVDVVFCIIWLSAFASQAAYNTAKLCGNRCSQSSAIVGLGVLMWLLWILSSGVSIYTLRHYRFHGELPGYDKQRIRNNDIDPDKAAFSMAPQDEDAYAPVQMDDHGETSYGSGGNGSGGVFNDNPYRAGGSNTYGQEDDDPNRYGSLPSRHNAMFDSETEYNSQQPSVGAGPVRQPSPYAPPVVQDDPFDDHPAQFPSANYDRTLR</sequence>
<feature type="transmembrane region" description="Helical" evidence="6">
    <location>
        <begin position="120"/>
        <end position="143"/>
    </location>
</feature>
<accession>A0A8K0TIJ7</accession>
<dbReference type="OrthoDB" id="5284712at2759"/>
<evidence type="ECO:0000256" key="5">
    <source>
        <dbReference type="SAM" id="MobiDB-lite"/>
    </source>
</evidence>
<comment type="subcellular location">
    <subcellularLocation>
        <location evidence="1">Membrane</location>
        <topology evidence="1">Multi-pass membrane protein</topology>
    </subcellularLocation>
</comment>
<dbReference type="Proteomes" id="UP000813385">
    <property type="component" value="Unassembled WGS sequence"/>
</dbReference>
<evidence type="ECO:0000256" key="3">
    <source>
        <dbReference type="ARBA" id="ARBA00022989"/>
    </source>
</evidence>
<protein>
    <recommendedName>
        <fullName evidence="7">MARVEL domain-containing protein</fullName>
    </recommendedName>
</protein>
<proteinExistence type="predicted"/>
<evidence type="ECO:0000313" key="9">
    <source>
        <dbReference type="Proteomes" id="UP000813385"/>
    </source>
</evidence>
<dbReference type="Pfam" id="PF01284">
    <property type="entry name" value="MARVEL"/>
    <property type="match status" value="1"/>
</dbReference>
<gene>
    <name evidence="8" type="ORF">B0T11DRAFT_91844</name>
</gene>
<reference evidence="8" key="1">
    <citation type="journal article" date="2021" name="Nat. Commun.">
        <title>Genetic determinants of endophytism in the Arabidopsis root mycobiome.</title>
        <authorList>
            <person name="Mesny F."/>
            <person name="Miyauchi S."/>
            <person name="Thiergart T."/>
            <person name="Pickel B."/>
            <person name="Atanasova L."/>
            <person name="Karlsson M."/>
            <person name="Huettel B."/>
            <person name="Barry K.W."/>
            <person name="Haridas S."/>
            <person name="Chen C."/>
            <person name="Bauer D."/>
            <person name="Andreopoulos W."/>
            <person name="Pangilinan J."/>
            <person name="LaButti K."/>
            <person name="Riley R."/>
            <person name="Lipzen A."/>
            <person name="Clum A."/>
            <person name="Drula E."/>
            <person name="Henrissat B."/>
            <person name="Kohler A."/>
            <person name="Grigoriev I.V."/>
            <person name="Martin F.M."/>
            <person name="Hacquard S."/>
        </authorList>
    </citation>
    <scope>NUCLEOTIDE SEQUENCE</scope>
    <source>
        <strain evidence="8">MPI-CAGE-AT-0016</strain>
    </source>
</reference>
<dbReference type="AlphaFoldDB" id="A0A8K0TIJ7"/>
<evidence type="ECO:0000256" key="4">
    <source>
        <dbReference type="ARBA" id="ARBA00023136"/>
    </source>
</evidence>
<dbReference type="InterPro" id="IPR008253">
    <property type="entry name" value="Marvel"/>
</dbReference>
<feature type="transmembrane region" description="Helical" evidence="6">
    <location>
        <begin position="17"/>
        <end position="38"/>
    </location>
</feature>
<keyword evidence="9" id="KW-1185">Reference proteome</keyword>
<keyword evidence="2 6" id="KW-0812">Transmembrane</keyword>
<keyword evidence="4 6" id="KW-0472">Membrane</keyword>
<evidence type="ECO:0000259" key="7">
    <source>
        <dbReference type="Pfam" id="PF01284"/>
    </source>
</evidence>
<evidence type="ECO:0000256" key="1">
    <source>
        <dbReference type="ARBA" id="ARBA00004141"/>
    </source>
</evidence>
<organism evidence="8 9">
    <name type="scientific">Plectosphaerella cucumerina</name>
    <dbReference type="NCBI Taxonomy" id="40658"/>
    <lineage>
        <taxon>Eukaryota</taxon>
        <taxon>Fungi</taxon>
        <taxon>Dikarya</taxon>
        <taxon>Ascomycota</taxon>
        <taxon>Pezizomycotina</taxon>
        <taxon>Sordariomycetes</taxon>
        <taxon>Hypocreomycetidae</taxon>
        <taxon>Glomerellales</taxon>
        <taxon>Plectosphaerellaceae</taxon>
        <taxon>Plectosphaerella</taxon>
    </lineage>
</organism>